<dbReference type="AlphaFoldDB" id="A0A193GNB3"/>
<proteinExistence type="predicted"/>
<keyword evidence="1" id="KW-0614">Plasmid</keyword>
<name>A0A193GNB3_9BORD</name>
<dbReference type="OrthoDB" id="9256076at2"/>
<protein>
    <submittedName>
        <fullName evidence="1">Uncharacterized protein</fullName>
    </submittedName>
</protein>
<organism evidence="1 2">
    <name type="scientific">Bordetella flabilis</name>
    <dbReference type="NCBI Taxonomy" id="463014"/>
    <lineage>
        <taxon>Bacteria</taxon>
        <taxon>Pseudomonadati</taxon>
        <taxon>Pseudomonadota</taxon>
        <taxon>Betaproteobacteria</taxon>
        <taxon>Burkholderiales</taxon>
        <taxon>Alcaligenaceae</taxon>
        <taxon>Bordetella</taxon>
    </lineage>
</organism>
<dbReference type="EMBL" id="CP016173">
    <property type="protein sequence ID" value="ANN80859.1"/>
    <property type="molecule type" value="Genomic_DNA"/>
</dbReference>
<accession>A0A193GNB3</accession>
<gene>
    <name evidence="1" type="ORF">BAU07_26420</name>
</gene>
<keyword evidence="2" id="KW-1185">Reference proteome</keyword>
<dbReference type="Proteomes" id="UP000091926">
    <property type="component" value="Plasmid unnamed1"/>
</dbReference>
<evidence type="ECO:0000313" key="1">
    <source>
        <dbReference type="EMBL" id="ANN80859.1"/>
    </source>
</evidence>
<sequence>MKTMKFQPGTYLEMDDLAGGRKVVCVGRDGSTYWDMLDADRITPIVIHPSQNPKGLGSIADFLQASGLQDTAQGVIDHLRDQGLDPEGNALFVMRVLWEMARNSDESMSGDALYGQAVRAAQAQEAAALRIHARAAQYSVQQ</sequence>
<geneLocation type="plasmid" evidence="1 2">
    <name>unnamed1</name>
</geneLocation>
<dbReference type="KEGG" id="bfz:BAU07_26420"/>
<evidence type="ECO:0000313" key="2">
    <source>
        <dbReference type="Proteomes" id="UP000091926"/>
    </source>
</evidence>
<reference evidence="1 2" key="1">
    <citation type="submission" date="2016-06" db="EMBL/GenBank/DDBJ databases">
        <title>Complete genome sequences of Bordetella bronchialis and Bordetella flabilis.</title>
        <authorList>
            <person name="LiPuma J.J."/>
            <person name="Spilker T."/>
        </authorList>
    </citation>
    <scope>NUCLEOTIDE SEQUENCE [LARGE SCALE GENOMIC DNA]</scope>
    <source>
        <strain evidence="1 2">AU10664</strain>
        <plasmid evidence="1 2">unnamed1</plasmid>
    </source>
</reference>
<dbReference type="RefSeq" id="WP_066665899.1">
    <property type="nucleotide sequence ID" value="NZ_CBCSCL010000020.1"/>
</dbReference>